<dbReference type="PIRSF" id="PIRSF000099">
    <property type="entry name" value="Histidinol_dh"/>
    <property type="match status" value="1"/>
</dbReference>
<dbReference type="RefSeq" id="WP_089800040.1">
    <property type="nucleotide sequence ID" value="NZ_BJYE01000006.1"/>
</dbReference>
<dbReference type="CDD" id="cd06572">
    <property type="entry name" value="Histidinol_dh"/>
    <property type="match status" value="1"/>
</dbReference>
<dbReference type="FunFam" id="3.40.50.1980:FF:000001">
    <property type="entry name" value="Histidinol dehydrogenase"/>
    <property type="match status" value="1"/>
</dbReference>
<evidence type="ECO:0000256" key="14">
    <source>
        <dbReference type="RuleBase" id="RU004175"/>
    </source>
</evidence>
<accession>A0A511WZZ7</accession>
<keyword evidence="5 8" id="KW-0862">Zinc</keyword>
<dbReference type="SUPFAM" id="SSF53720">
    <property type="entry name" value="ALDH-like"/>
    <property type="match status" value="1"/>
</dbReference>
<feature type="binding site" evidence="8 12">
    <location>
        <position position="324"/>
    </location>
    <ligand>
        <name>substrate</name>
    </ligand>
</feature>
<dbReference type="GO" id="GO:0005829">
    <property type="term" value="C:cytosol"/>
    <property type="evidence" value="ECO:0007669"/>
    <property type="project" value="TreeGrafter"/>
</dbReference>
<evidence type="ECO:0000256" key="7">
    <source>
        <dbReference type="ARBA" id="ARBA00049489"/>
    </source>
</evidence>
<comment type="function">
    <text evidence="1 8">Catalyzes the sequential NAD-dependent oxidations of L-histidinol to L-histidinaldehyde and then to L-histidine.</text>
</comment>
<keyword evidence="8 11" id="KW-0520">NAD</keyword>
<evidence type="ECO:0000256" key="11">
    <source>
        <dbReference type="PIRSR" id="PIRSR000099-2"/>
    </source>
</evidence>
<dbReference type="AlphaFoldDB" id="A0A511WZZ7"/>
<protein>
    <recommendedName>
        <fullName evidence="3 8">Histidinol dehydrogenase</fullName>
        <shortName evidence="8">HDH</shortName>
        <ecNumber evidence="3 8">1.1.1.23</ecNumber>
    </recommendedName>
</protein>
<evidence type="ECO:0000256" key="9">
    <source>
        <dbReference type="PIRNR" id="PIRNR000099"/>
    </source>
</evidence>
<feature type="binding site" evidence="8 13">
    <location>
        <position position="258"/>
    </location>
    <ligand>
        <name>Zn(2+)</name>
        <dbReference type="ChEBI" id="CHEBI:29105"/>
    </ligand>
</feature>
<dbReference type="OrthoDB" id="9805269at2"/>
<dbReference type="InterPro" id="IPR016161">
    <property type="entry name" value="Ald_DH/histidinol_DH"/>
</dbReference>
<dbReference type="InterPro" id="IPR022695">
    <property type="entry name" value="Histidinol_DH_monofunct"/>
</dbReference>
<dbReference type="UniPathway" id="UPA00031">
    <property type="reaction ID" value="UER00014"/>
</dbReference>
<keyword evidence="6 8" id="KW-0560">Oxidoreductase</keyword>
<dbReference type="Gene3D" id="3.40.50.1980">
    <property type="entry name" value="Nitrogenase molybdenum iron protein domain"/>
    <property type="match status" value="2"/>
</dbReference>
<evidence type="ECO:0000256" key="1">
    <source>
        <dbReference type="ARBA" id="ARBA00003850"/>
    </source>
</evidence>
<evidence type="ECO:0000256" key="12">
    <source>
        <dbReference type="PIRSR" id="PIRSR000099-3"/>
    </source>
</evidence>
<evidence type="ECO:0000256" key="6">
    <source>
        <dbReference type="ARBA" id="ARBA00023002"/>
    </source>
</evidence>
<dbReference type="PRINTS" id="PR00083">
    <property type="entry name" value="HOLDHDRGNASE"/>
</dbReference>
<feature type="binding site" evidence="8 12">
    <location>
        <position position="357"/>
    </location>
    <ligand>
        <name>substrate</name>
    </ligand>
</feature>
<keyword evidence="8" id="KW-0028">Amino-acid biosynthesis</keyword>
<dbReference type="GO" id="GO:0008270">
    <property type="term" value="F:zinc ion binding"/>
    <property type="evidence" value="ECO:0007669"/>
    <property type="project" value="UniProtKB-UniRule"/>
</dbReference>
<organism evidence="15 16">
    <name type="scientific">Halolactibacillus alkaliphilus</name>
    <dbReference type="NCBI Taxonomy" id="442899"/>
    <lineage>
        <taxon>Bacteria</taxon>
        <taxon>Bacillati</taxon>
        <taxon>Bacillota</taxon>
        <taxon>Bacilli</taxon>
        <taxon>Bacillales</taxon>
        <taxon>Bacillaceae</taxon>
        <taxon>Halolactibacillus</taxon>
    </lineage>
</organism>
<feature type="active site" description="Proton acceptor" evidence="8 10">
    <location>
        <position position="324"/>
    </location>
</feature>
<evidence type="ECO:0000313" key="15">
    <source>
        <dbReference type="EMBL" id="GEN56251.1"/>
    </source>
</evidence>
<dbReference type="GO" id="GO:0004399">
    <property type="term" value="F:histidinol dehydrogenase activity"/>
    <property type="evidence" value="ECO:0007669"/>
    <property type="project" value="UniProtKB-UniRule"/>
</dbReference>
<feature type="binding site" evidence="8 11">
    <location>
        <position position="187"/>
    </location>
    <ligand>
        <name>NAD(+)</name>
        <dbReference type="ChEBI" id="CHEBI:57540"/>
    </ligand>
</feature>
<feature type="binding site" evidence="8 12">
    <location>
        <position position="416"/>
    </location>
    <ligand>
        <name>substrate</name>
    </ligand>
</feature>
<dbReference type="FunFam" id="3.40.50.1980:FF:000026">
    <property type="entry name" value="Histidinol dehydrogenase"/>
    <property type="match status" value="1"/>
</dbReference>
<dbReference type="EMBL" id="BJYE01000006">
    <property type="protein sequence ID" value="GEN56251.1"/>
    <property type="molecule type" value="Genomic_DNA"/>
</dbReference>
<comment type="catalytic activity">
    <reaction evidence="7 8">
        <text>L-histidinol + 2 NAD(+) + H2O = L-histidine + 2 NADH + 3 H(+)</text>
        <dbReference type="Rhea" id="RHEA:20641"/>
        <dbReference type="ChEBI" id="CHEBI:15377"/>
        <dbReference type="ChEBI" id="CHEBI:15378"/>
        <dbReference type="ChEBI" id="CHEBI:57540"/>
        <dbReference type="ChEBI" id="CHEBI:57595"/>
        <dbReference type="ChEBI" id="CHEBI:57699"/>
        <dbReference type="ChEBI" id="CHEBI:57945"/>
        <dbReference type="EC" id="1.1.1.23"/>
    </reaction>
</comment>
<reference evidence="15 16" key="1">
    <citation type="submission" date="2019-07" db="EMBL/GenBank/DDBJ databases">
        <title>Whole genome shotgun sequence of Halolactibacillus alkaliphilus NBRC 103919.</title>
        <authorList>
            <person name="Hosoyama A."/>
            <person name="Uohara A."/>
            <person name="Ohji S."/>
            <person name="Ichikawa N."/>
        </authorList>
    </citation>
    <scope>NUCLEOTIDE SEQUENCE [LARGE SCALE GENOMIC DNA]</scope>
    <source>
        <strain evidence="15 16">NBRC 103919</strain>
    </source>
</reference>
<dbReference type="InterPro" id="IPR001692">
    <property type="entry name" value="Histidinol_DH_CS"/>
</dbReference>
<dbReference type="PANTHER" id="PTHR21256">
    <property type="entry name" value="HISTIDINOL DEHYDROGENASE HDH"/>
    <property type="match status" value="1"/>
</dbReference>
<feature type="binding site" evidence="8 12">
    <location>
        <position position="233"/>
    </location>
    <ligand>
        <name>substrate</name>
    </ligand>
</feature>
<dbReference type="NCBIfam" id="TIGR00069">
    <property type="entry name" value="hisD"/>
    <property type="match status" value="1"/>
</dbReference>
<evidence type="ECO:0000313" key="16">
    <source>
        <dbReference type="Proteomes" id="UP000321400"/>
    </source>
</evidence>
<feature type="binding site" evidence="8 12">
    <location>
        <position position="258"/>
    </location>
    <ligand>
        <name>substrate</name>
    </ligand>
</feature>
<feature type="active site" description="Proton acceptor" evidence="8 10">
    <location>
        <position position="323"/>
    </location>
</feature>
<feature type="binding site" evidence="8 13">
    <location>
        <position position="416"/>
    </location>
    <ligand>
        <name>Zn(2+)</name>
        <dbReference type="ChEBI" id="CHEBI:29105"/>
    </ligand>
</feature>
<dbReference type="STRING" id="442899.SAMN05720591_10455"/>
<keyword evidence="4 8" id="KW-0479">Metal-binding</keyword>
<gene>
    <name evidence="8 15" type="primary">hisD</name>
    <name evidence="15" type="ORF">HAL01_07150</name>
</gene>
<evidence type="ECO:0000256" key="4">
    <source>
        <dbReference type="ARBA" id="ARBA00022723"/>
    </source>
</evidence>
<dbReference type="Pfam" id="PF00815">
    <property type="entry name" value="Histidinol_dh"/>
    <property type="match status" value="1"/>
</dbReference>
<evidence type="ECO:0000256" key="8">
    <source>
        <dbReference type="HAMAP-Rule" id="MF_01024"/>
    </source>
</evidence>
<comment type="similarity">
    <text evidence="2 8 9 14">Belongs to the histidinol dehydrogenase family.</text>
</comment>
<sequence length="426" mass="46807">MINILDKKSFLAQLAHQEAPSDQKEQIEKVAKDVIAHIRKDKDEALFHYIEKFDGKLFGDLKVSKEERDLAWEAVDTDVIDALKRAAKNITSFHQKQLKESRFMQHDKDIVSGQLYTPIEKVGIYVPGGTACYPSSVLMNAIPAVLAGVNEVIMVTPERFGEKIQPILLVAADIAGVTDIYKVGGIQAIAGLSYGTESLPKVDKIVGPGNAYVAAAKALVFGDVGIDMVAGPSEVAIIADDTAQAKHIASDLIAQAEHDTLARAYLFTPSKRLIDETTRELEKQLHVLPRVDIAAKALRDFGGLVYVESLDEAFDLSNMLAPEHLEVQVDQPLDYLRFIKHAGSVFLGHYTPESLGDYYAGPNHVLPTSGTAKFSSGLSVDDFVKKTTFLYYSKDALQQAKNDVVTIARQERLDGHAEAVIKRFED</sequence>
<dbReference type="InterPro" id="IPR012131">
    <property type="entry name" value="Hstdl_DH"/>
</dbReference>
<evidence type="ECO:0000256" key="2">
    <source>
        <dbReference type="ARBA" id="ARBA00010178"/>
    </source>
</evidence>
<feature type="binding site" evidence="8 13">
    <location>
        <position position="357"/>
    </location>
    <ligand>
        <name>Zn(2+)</name>
        <dbReference type="ChEBI" id="CHEBI:29105"/>
    </ligand>
</feature>
<feature type="binding site" evidence="8 11">
    <location>
        <position position="125"/>
    </location>
    <ligand>
        <name>NAD(+)</name>
        <dbReference type="ChEBI" id="CHEBI:57540"/>
    </ligand>
</feature>
<dbReference type="GO" id="GO:0051287">
    <property type="term" value="F:NAD binding"/>
    <property type="evidence" value="ECO:0007669"/>
    <property type="project" value="InterPro"/>
</dbReference>
<dbReference type="PANTHER" id="PTHR21256:SF2">
    <property type="entry name" value="HISTIDINE BIOSYNTHESIS TRIFUNCTIONAL PROTEIN"/>
    <property type="match status" value="1"/>
</dbReference>
<keyword evidence="8" id="KW-0368">Histidine biosynthesis</keyword>
<dbReference type="HAMAP" id="MF_01024">
    <property type="entry name" value="HisD"/>
    <property type="match status" value="1"/>
</dbReference>
<feature type="binding site" evidence="8 12">
    <location>
        <position position="411"/>
    </location>
    <ligand>
        <name>substrate</name>
    </ligand>
</feature>
<feature type="binding site" evidence="8 13">
    <location>
        <position position="255"/>
    </location>
    <ligand>
        <name>Zn(2+)</name>
        <dbReference type="ChEBI" id="CHEBI:29105"/>
    </ligand>
</feature>
<evidence type="ECO:0000256" key="10">
    <source>
        <dbReference type="PIRSR" id="PIRSR000099-1"/>
    </source>
</evidence>
<evidence type="ECO:0000256" key="13">
    <source>
        <dbReference type="PIRSR" id="PIRSR000099-4"/>
    </source>
</evidence>
<proteinExistence type="inferred from homology"/>
<dbReference type="GO" id="GO:0000105">
    <property type="term" value="P:L-histidine biosynthetic process"/>
    <property type="evidence" value="ECO:0007669"/>
    <property type="project" value="UniProtKB-UniRule"/>
</dbReference>
<dbReference type="Proteomes" id="UP000321400">
    <property type="component" value="Unassembled WGS sequence"/>
</dbReference>
<dbReference type="PROSITE" id="PS00611">
    <property type="entry name" value="HISOL_DEHYDROGENASE"/>
    <property type="match status" value="1"/>
</dbReference>
<evidence type="ECO:0000256" key="5">
    <source>
        <dbReference type="ARBA" id="ARBA00022833"/>
    </source>
</evidence>
<feature type="binding site" evidence="8 11">
    <location>
        <position position="210"/>
    </location>
    <ligand>
        <name>NAD(+)</name>
        <dbReference type="ChEBI" id="CHEBI:57540"/>
    </ligand>
</feature>
<comment type="cofactor">
    <cofactor evidence="8 13">
        <name>Zn(2+)</name>
        <dbReference type="ChEBI" id="CHEBI:29105"/>
    </cofactor>
    <text evidence="8 13">Binds 1 zinc ion per subunit.</text>
</comment>
<dbReference type="Gene3D" id="1.20.5.1300">
    <property type="match status" value="1"/>
</dbReference>
<evidence type="ECO:0000256" key="3">
    <source>
        <dbReference type="ARBA" id="ARBA00012965"/>
    </source>
</evidence>
<comment type="caution">
    <text evidence="15">The sequence shown here is derived from an EMBL/GenBank/DDBJ whole genome shotgun (WGS) entry which is preliminary data.</text>
</comment>
<name>A0A511WZZ7_9BACI</name>
<feature type="binding site" evidence="8 12">
    <location>
        <position position="255"/>
    </location>
    <ligand>
        <name>substrate</name>
    </ligand>
</feature>
<comment type="pathway">
    <text evidence="8">Amino-acid biosynthesis; L-histidine biosynthesis; L-histidine from 5-phospho-alpha-D-ribose 1-diphosphate: step 9/9.</text>
</comment>
<dbReference type="EC" id="1.1.1.23" evidence="3 8"/>
<keyword evidence="16" id="KW-1185">Reference proteome</keyword>